<feature type="transmembrane region" description="Helical" evidence="1">
    <location>
        <begin position="152"/>
        <end position="173"/>
    </location>
</feature>
<feature type="transmembrane region" description="Helical" evidence="1">
    <location>
        <begin position="414"/>
        <end position="434"/>
    </location>
</feature>
<dbReference type="EMBL" id="MAAO01000016">
    <property type="protein sequence ID" value="OUR92979.1"/>
    <property type="molecule type" value="Genomic_DNA"/>
</dbReference>
<feature type="transmembrane region" description="Helical" evidence="1">
    <location>
        <begin position="490"/>
        <end position="508"/>
    </location>
</feature>
<evidence type="ECO:0000313" key="3">
    <source>
        <dbReference type="Proteomes" id="UP000196531"/>
    </source>
</evidence>
<reference evidence="3" key="1">
    <citation type="journal article" date="2017" name="Proc. Natl. Acad. Sci. U.S.A.">
        <title>Simulation of Deepwater Horizon oil plume reveals substrate specialization within a complex community of hydrocarbon-degraders.</title>
        <authorList>
            <person name="Hu P."/>
            <person name="Dubinsky E.A."/>
            <person name="Probst A.J."/>
            <person name="Wang J."/>
            <person name="Sieber C.M.K."/>
            <person name="Tom L.M."/>
            <person name="Gardinali P."/>
            <person name="Banfield J.F."/>
            <person name="Atlas R.M."/>
            <person name="Andersen G.L."/>
        </authorList>
    </citation>
    <scope>NUCLEOTIDE SEQUENCE [LARGE SCALE GENOMIC DNA]</scope>
</reference>
<evidence type="ECO:0000256" key="1">
    <source>
        <dbReference type="SAM" id="Phobius"/>
    </source>
</evidence>
<organism evidence="2 3">
    <name type="scientific">Halobacteriovorax marinus</name>
    <dbReference type="NCBI Taxonomy" id="97084"/>
    <lineage>
        <taxon>Bacteria</taxon>
        <taxon>Pseudomonadati</taxon>
        <taxon>Bdellovibrionota</taxon>
        <taxon>Bacteriovoracia</taxon>
        <taxon>Bacteriovoracales</taxon>
        <taxon>Halobacteriovoraceae</taxon>
        <taxon>Halobacteriovorax</taxon>
    </lineage>
</organism>
<keyword evidence="1" id="KW-1133">Transmembrane helix</keyword>
<keyword evidence="1" id="KW-0812">Transmembrane</keyword>
<feature type="transmembrane region" description="Helical" evidence="1">
    <location>
        <begin position="52"/>
        <end position="73"/>
    </location>
</feature>
<feature type="transmembrane region" description="Helical" evidence="1">
    <location>
        <begin position="210"/>
        <end position="227"/>
    </location>
</feature>
<feature type="transmembrane region" description="Helical" evidence="1">
    <location>
        <begin position="262"/>
        <end position="281"/>
    </location>
</feature>
<feature type="transmembrane region" description="Helical" evidence="1">
    <location>
        <begin position="185"/>
        <end position="204"/>
    </location>
</feature>
<feature type="transmembrane region" description="Helical" evidence="1">
    <location>
        <begin position="124"/>
        <end position="146"/>
    </location>
</feature>
<feature type="transmembrane region" description="Helical" evidence="1">
    <location>
        <begin position="325"/>
        <end position="346"/>
    </location>
</feature>
<proteinExistence type="predicted"/>
<sequence>MVELIGLLSLINIGLTKWFNKAWLPFLMRLVQLVLLIVFFTKNLQSFLSIGLGIEGFGLLPALLILVISVIEFERIKVRRWVKELLFFTMMVFVTSKLLIVVVISALLLLILLMVPQKVRLVDFISLALILLVFVIYCSELLGTVNTVNDKYYIFLTNFSELAFQNVLVLLFFMQTIKTWGLRRTTLISPILISMILLLKFKYAFTEVEMLKQLLPFFSAGLAIFSFKKYLISKKISSAIHCLFGFSLFVPLLNVLNLRFEVALSSVLLSSIILYSLKLINSQVFPRGLSFRPVLVFINLLNLSAFPLGINGLSLVDIMANDINFLSMFAALVIIAVSWSVFYLAFVNFQETEIFNIWEVDGKIKGLTFFAIIGNIYLIYISLSPLLIGAKNGWSFAKFLNPELLIQSQLQETYSHNLIFVLGIILFALFTYGMKLMNFTSIWRWKFNFINKFNVPFKGWKPVEHNILLENITGSKIVAAIDTIGQSSSYQISLILFVIYLIISLIFLEF</sequence>
<keyword evidence="1" id="KW-0472">Membrane</keyword>
<dbReference type="Proteomes" id="UP000196531">
    <property type="component" value="Unassembled WGS sequence"/>
</dbReference>
<feature type="transmembrane region" description="Helical" evidence="1">
    <location>
        <begin position="293"/>
        <end position="313"/>
    </location>
</feature>
<protein>
    <recommendedName>
        <fullName evidence="4">Transmembrane protein</fullName>
    </recommendedName>
</protein>
<feature type="transmembrane region" description="Helical" evidence="1">
    <location>
        <begin position="239"/>
        <end position="256"/>
    </location>
</feature>
<name>A0A1Y5F1F4_9BACT</name>
<evidence type="ECO:0000313" key="2">
    <source>
        <dbReference type="EMBL" id="OUR92979.1"/>
    </source>
</evidence>
<feature type="transmembrane region" description="Helical" evidence="1">
    <location>
        <begin position="85"/>
        <end position="112"/>
    </location>
</feature>
<accession>A0A1Y5F1F4</accession>
<gene>
    <name evidence="2" type="ORF">A9Q84_20950</name>
</gene>
<comment type="caution">
    <text evidence="2">The sequence shown here is derived from an EMBL/GenBank/DDBJ whole genome shotgun (WGS) entry which is preliminary data.</text>
</comment>
<dbReference type="AlphaFoldDB" id="A0A1Y5F1F4"/>
<feature type="transmembrane region" description="Helical" evidence="1">
    <location>
        <begin position="367"/>
        <end position="388"/>
    </location>
</feature>
<feature type="transmembrane region" description="Helical" evidence="1">
    <location>
        <begin position="22"/>
        <end position="40"/>
    </location>
</feature>
<evidence type="ECO:0008006" key="4">
    <source>
        <dbReference type="Google" id="ProtNLM"/>
    </source>
</evidence>